<dbReference type="SUPFAM" id="SSF57959">
    <property type="entry name" value="Leucine zipper domain"/>
    <property type="match status" value="1"/>
</dbReference>
<gene>
    <name evidence="3" type="ORF">FIE12Z_2322</name>
</gene>
<dbReference type="InterPro" id="IPR046347">
    <property type="entry name" value="bZIP_sf"/>
</dbReference>
<evidence type="ECO:0000313" key="3">
    <source>
        <dbReference type="EMBL" id="RFN53497.1"/>
    </source>
</evidence>
<dbReference type="EMBL" id="PXXK01000042">
    <property type="protein sequence ID" value="RFN53497.1"/>
    <property type="molecule type" value="Genomic_DNA"/>
</dbReference>
<keyword evidence="4" id="KW-1185">Reference proteome</keyword>
<evidence type="ECO:0000256" key="1">
    <source>
        <dbReference type="SAM" id="MobiDB-lite"/>
    </source>
</evidence>
<dbReference type="PROSITE" id="PS00036">
    <property type="entry name" value="BZIP_BASIC"/>
    <property type="match status" value="1"/>
</dbReference>
<organism evidence="3 4">
    <name type="scientific">Fusarium flagelliforme</name>
    <dbReference type="NCBI Taxonomy" id="2675880"/>
    <lineage>
        <taxon>Eukaryota</taxon>
        <taxon>Fungi</taxon>
        <taxon>Dikarya</taxon>
        <taxon>Ascomycota</taxon>
        <taxon>Pezizomycotina</taxon>
        <taxon>Sordariomycetes</taxon>
        <taxon>Hypocreomycetidae</taxon>
        <taxon>Hypocreales</taxon>
        <taxon>Nectriaceae</taxon>
        <taxon>Fusarium</taxon>
        <taxon>Fusarium incarnatum-equiseti species complex</taxon>
    </lineage>
</organism>
<evidence type="ECO:0000259" key="2">
    <source>
        <dbReference type="PROSITE" id="PS00036"/>
    </source>
</evidence>
<dbReference type="Proteomes" id="UP000265631">
    <property type="component" value="Unassembled WGS sequence"/>
</dbReference>
<reference evidence="3 4" key="1">
    <citation type="journal article" date="2018" name="PLoS Pathog.">
        <title>Evolution of structural diversity of trichothecenes, a family of toxins produced by plant pathogenic and entomopathogenic fungi.</title>
        <authorList>
            <person name="Proctor R.H."/>
            <person name="McCormick S.P."/>
            <person name="Kim H.S."/>
            <person name="Cardoza R.E."/>
            <person name="Stanley A.M."/>
            <person name="Lindo L."/>
            <person name="Kelly A."/>
            <person name="Brown D.W."/>
            <person name="Lee T."/>
            <person name="Vaughan M.M."/>
            <person name="Alexander N.J."/>
            <person name="Busman M."/>
            <person name="Gutierrez S."/>
        </authorList>
    </citation>
    <scope>NUCLEOTIDE SEQUENCE [LARGE SCALE GENOMIC DNA]</scope>
    <source>
        <strain evidence="3 4">NRRL 13405</strain>
    </source>
</reference>
<feature type="domain" description="BZIP" evidence="2">
    <location>
        <begin position="59"/>
        <end position="73"/>
    </location>
</feature>
<dbReference type="InterPro" id="IPR004827">
    <property type="entry name" value="bZIP"/>
</dbReference>
<evidence type="ECO:0000313" key="4">
    <source>
        <dbReference type="Proteomes" id="UP000265631"/>
    </source>
</evidence>
<proteinExistence type="predicted"/>
<accession>A0A395N0M5</accession>
<protein>
    <recommendedName>
        <fullName evidence="2">BZIP domain-containing protein</fullName>
    </recommendedName>
</protein>
<sequence>MHVHQKQNQASGVPAEFGSHREAPICVTEGFDVLAPTTMPQGKSPNFLGVMSSDASKSRRERNREAQQQFRKRRQAAEAARLQRLKHLEGIIEKMSTVIVGFTDKMLQEDVLNRYPTLAADAQDVIAQVLALANEAGDPEEGSTAEPADGTSPDTREQDSGFLGQPFSSSPLPSDMMHLDSENTMFMTHSSPEYSHVTGTPSVSYTNMHDPMLSQASYLSSSIPQSLGPMSWNTSNPLSPTSFTYRPSQSYLNVGSLPLCNSQSLPFAPQNNPEYSTQYYDGTSATR</sequence>
<dbReference type="CDD" id="cd14688">
    <property type="entry name" value="bZIP_YAP"/>
    <property type="match status" value="1"/>
</dbReference>
<comment type="caution">
    <text evidence="3">The sequence shown here is derived from an EMBL/GenBank/DDBJ whole genome shotgun (WGS) entry which is preliminary data.</text>
</comment>
<feature type="compositionally biased region" description="Basic and acidic residues" evidence="1">
    <location>
        <begin position="56"/>
        <end position="65"/>
    </location>
</feature>
<dbReference type="PANTHER" id="PTHR40618">
    <property type="entry name" value="B-ZIP TRANSCRIPTION FACTOR (EUROFUNG)-RELATED"/>
    <property type="match status" value="1"/>
</dbReference>
<feature type="region of interest" description="Disordered" evidence="1">
    <location>
        <begin position="135"/>
        <end position="178"/>
    </location>
</feature>
<dbReference type="Gene3D" id="1.20.5.170">
    <property type="match status" value="1"/>
</dbReference>
<dbReference type="GO" id="GO:0003700">
    <property type="term" value="F:DNA-binding transcription factor activity"/>
    <property type="evidence" value="ECO:0007669"/>
    <property type="project" value="InterPro"/>
</dbReference>
<feature type="region of interest" description="Disordered" evidence="1">
    <location>
        <begin position="38"/>
        <end position="74"/>
    </location>
</feature>
<dbReference type="AlphaFoldDB" id="A0A395N0M5"/>
<dbReference type="PANTHER" id="PTHR40618:SF1">
    <property type="entry name" value="B-ZIP TRANSCRIPTION FACTOR (EUROFUNG)"/>
    <property type="match status" value="1"/>
</dbReference>
<name>A0A395N0M5_9HYPO</name>
<feature type="region of interest" description="Disordered" evidence="1">
    <location>
        <begin position="265"/>
        <end position="287"/>
    </location>
</feature>